<comment type="cofactor">
    <cofactor evidence="1">
        <name>FMN</name>
        <dbReference type="ChEBI" id="CHEBI:58210"/>
    </cofactor>
</comment>
<dbReference type="GeneID" id="84591288"/>
<dbReference type="Pfam" id="PF01070">
    <property type="entry name" value="FMN_dh"/>
    <property type="match status" value="1"/>
</dbReference>
<organism evidence="3">
    <name type="scientific">Aspergillus niger</name>
    <dbReference type="NCBI Taxonomy" id="5061"/>
    <lineage>
        <taxon>Eukaryota</taxon>
        <taxon>Fungi</taxon>
        <taxon>Dikarya</taxon>
        <taxon>Ascomycota</taxon>
        <taxon>Pezizomycotina</taxon>
        <taxon>Eurotiomycetes</taxon>
        <taxon>Eurotiomycetidae</taxon>
        <taxon>Eurotiales</taxon>
        <taxon>Aspergillaceae</taxon>
        <taxon>Aspergillus</taxon>
        <taxon>Aspergillus subgen. Circumdati</taxon>
    </lineage>
</organism>
<feature type="domain" description="FMN-dependent dehydrogenase" evidence="2">
    <location>
        <begin position="50"/>
        <end position="78"/>
    </location>
</feature>
<dbReference type="RefSeq" id="XP_059605335.1">
    <property type="nucleotide sequence ID" value="XM_059748254.1"/>
</dbReference>
<dbReference type="AlphaFoldDB" id="A0AAJ8BWS0"/>
<reference evidence="3" key="2">
    <citation type="submission" date="2025-08" db="UniProtKB">
        <authorList>
            <consortium name="RefSeq"/>
        </authorList>
    </citation>
    <scope>IDENTIFICATION</scope>
</reference>
<dbReference type="SUPFAM" id="SSF51395">
    <property type="entry name" value="FMN-linked oxidoreductases"/>
    <property type="match status" value="1"/>
</dbReference>
<proteinExistence type="predicted"/>
<dbReference type="VEuPathDB" id="FungiDB:An07g01860"/>
<accession>A0AAJ8BWS0</accession>
<evidence type="ECO:0000313" key="3">
    <source>
        <dbReference type="RefSeq" id="XP_059605335.1"/>
    </source>
</evidence>
<dbReference type="InterPro" id="IPR000262">
    <property type="entry name" value="FMN-dep_DH"/>
</dbReference>
<name>A0AAJ8BWS0_ASPNG</name>
<dbReference type="Gene3D" id="3.20.20.70">
    <property type="entry name" value="Aldolase class I"/>
    <property type="match status" value="1"/>
</dbReference>
<evidence type="ECO:0000259" key="2">
    <source>
        <dbReference type="Pfam" id="PF01070"/>
    </source>
</evidence>
<gene>
    <name evidence="3" type="ORF">An07g01860</name>
</gene>
<protein>
    <recommendedName>
        <fullName evidence="2">FMN-dependent dehydrogenase domain-containing protein</fullName>
    </recommendedName>
</protein>
<sequence>MTIIAGHALLYGKENCFLICMWRLDRLLGSEGSAVLHGAGSLDADHLPLVKVYVDGEVRRGNYILKALCLGAKAVLVGVLQAELEMAMRLVGITDPSQTNRAFVNTQDLGHLVMQDVGTTDSLEVVKGPYQINFYDNYTMKWHRPSEPIQTTKLTDT</sequence>
<dbReference type="KEGG" id="ang:An07g01860"/>
<dbReference type="InterPro" id="IPR013785">
    <property type="entry name" value="Aldolase_TIM"/>
</dbReference>
<evidence type="ECO:0000256" key="1">
    <source>
        <dbReference type="ARBA" id="ARBA00001917"/>
    </source>
</evidence>
<reference evidence="3" key="1">
    <citation type="submission" date="2025-02" db="EMBL/GenBank/DDBJ databases">
        <authorList>
            <consortium name="NCBI Genome Project"/>
        </authorList>
    </citation>
    <scope>NUCLEOTIDE SEQUENCE</scope>
</reference>